<dbReference type="PROSITE" id="PS50158">
    <property type="entry name" value="ZF_CCHC"/>
    <property type="match status" value="1"/>
</dbReference>
<dbReference type="GO" id="GO:0009116">
    <property type="term" value="P:nucleoside metabolic process"/>
    <property type="evidence" value="ECO:0007669"/>
    <property type="project" value="InterPro"/>
</dbReference>
<dbReference type="InterPro" id="IPR000845">
    <property type="entry name" value="Nucleoside_phosphorylase_d"/>
</dbReference>
<gene>
    <name evidence="3" type="ORF">FPOA_13194</name>
</gene>
<dbReference type="AlphaFoldDB" id="A0A1B8A6M0"/>
<dbReference type="GO" id="GO:0008270">
    <property type="term" value="F:zinc ion binding"/>
    <property type="evidence" value="ECO:0007669"/>
    <property type="project" value="UniProtKB-KW"/>
</dbReference>
<dbReference type="STRING" id="36050.A0A1B8A6M0"/>
<dbReference type="EMBL" id="LYXU01000115">
    <property type="protein sequence ID" value="OBS16120.1"/>
    <property type="molecule type" value="Genomic_DNA"/>
</dbReference>
<feature type="domain" description="CCHC-type" evidence="2">
    <location>
        <begin position="453"/>
        <end position="467"/>
    </location>
</feature>
<name>A0A1B8A6M0_FUSPO</name>
<keyword evidence="1" id="KW-0862">Zinc</keyword>
<dbReference type="InterPro" id="IPR001878">
    <property type="entry name" value="Znf_CCHC"/>
</dbReference>
<dbReference type="PANTHER" id="PTHR46082:SF6">
    <property type="entry name" value="AAA+ ATPASE DOMAIN-CONTAINING PROTEIN-RELATED"/>
    <property type="match status" value="1"/>
</dbReference>
<keyword evidence="1" id="KW-0863">Zinc-finger</keyword>
<keyword evidence="4" id="KW-1185">Reference proteome</keyword>
<evidence type="ECO:0000259" key="2">
    <source>
        <dbReference type="PROSITE" id="PS50158"/>
    </source>
</evidence>
<reference evidence="3 4" key="1">
    <citation type="submission" date="2016-06" db="EMBL/GenBank/DDBJ databases">
        <title>Living apart together: crosstalk between the core and supernumerary genomes in a fungal plant pathogen.</title>
        <authorList>
            <person name="Vanheule A."/>
            <person name="Audenaert K."/>
            <person name="Warris S."/>
            <person name="Van De Geest H."/>
            <person name="Schijlen E."/>
            <person name="Hofte M."/>
            <person name="De Saeger S."/>
            <person name="Haesaert G."/>
            <person name="Waalwijk C."/>
            <person name="Van Der Lee T."/>
        </authorList>
    </citation>
    <scope>NUCLEOTIDE SEQUENCE [LARGE SCALE GENOMIC DNA]</scope>
    <source>
        <strain evidence="3 4">2516</strain>
    </source>
</reference>
<dbReference type="InterPro" id="IPR035994">
    <property type="entry name" value="Nucleoside_phosphorylase_sf"/>
</dbReference>
<dbReference type="InterPro" id="IPR053137">
    <property type="entry name" value="NLR-like"/>
</dbReference>
<dbReference type="SUPFAM" id="SSF57756">
    <property type="entry name" value="Retrovirus zinc finger-like domains"/>
    <property type="match status" value="1"/>
</dbReference>
<dbReference type="SUPFAM" id="SSF53167">
    <property type="entry name" value="Purine and uridine phosphorylases"/>
    <property type="match status" value="1"/>
</dbReference>
<dbReference type="Proteomes" id="UP000091967">
    <property type="component" value="Unassembled WGS sequence"/>
</dbReference>
<dbReference type="Pfam" id="PF01048">
    <property type="entry name" value="PNP_UDP_1"/>
    <property type="match status" value="1"/>
</dbReference>
<evidence type="ECO:0000256" key="1">
    <source>
        <dbReference type="PROSITE-ProRule" id="PRU00047"/>
    </source>
</evidence>
<accession>A0A1B8A6M0</accession>
<dbReference type="OMA" id="MRRAEYH"/>
<dbReference type="GO" id="GO:0003824">
    <property type="term" value="F:catalytic activity"/>
    <property type="evidence" value="ECO:0007669"/>
    <property type="project" value="InterPro"/>
</dbReference>
<organism evidence="3 4">
    <name type="scientific">Fusarium poae</name>
    <dbReference type="NCBI Taxonomy" id="36050"/>
    <lineage>
        <taxon>Eukaryota</taxon>
        <taxon>Fungi</taxon>
        <taxon>Dikarya</taxon>
        <taxon>Ascomycota</taxon>
        <taxon>Pezizomycotina</taxon>
        <taxon>Sordariomycetes</taxon>
        <taxon>Hypocreomycetidae</taxon>
        <taxon>Hypocreales</taxon>
        <taxon>Nectriaceae</taxon>
        <taxon>Fusarium</taxon>
    </lineage>
</organism>
<evidence type="ECO:0000313" key="4">
    <source>
        <dbReference type="Proteomes" id="UP000091967"/>
    </source>
</evidence>
<dbReference type="SMART" id="SM00343">
    <property type="entry name" value="ZnF_C2HC"/>
    <property type="match status" value="2"/>
</dbReference>
<dbReference type="Gene3D" id="3.40.50.1580">
    <property type="entry name" value="Nucleoside phosphorylase domain"/>
    <property type="match status" value="1"/>
</dbReference>
<sequence>MSAPQPPTDRKSFRVAIVCALPHEADAVTLLFDQFWDDDRDHYGRADGDTNHYVTGRIGGHHVVLAVLPGMGNNSAAAATASLRSSYTNLKLAILVGICGGVPGIGDHDAFLGDVVVSKTIIQYDYGRQYPGHFAVKNTVEDSLGRANKDIRSLLAMFQTELMRERLQVEATTHLKHLQEGAKKKRRRANYQFPGTAKDALYDPNYAHRHREGCVVCADDPSVFCESASKASCVEVGCDLKAVITRERSMDRVNSGDFSPEIFIGRIGSGNTVMKSGEDRDCIADEHDLIAFEMEGAGSWDEVPCIVVKGIYNYADSHKNKGWQDFAAATAASVAKAILGRYAIHDGDRDTPSRNYHVPSIARTVSGNSFGNGTWINQGAVLGSLAYSDPARFLERTEDIGEQKWEKIINRWKRTNGCLNCGSGEHWERECQEFCGKCLYQGHKATWCNHPVRCLKCGEQGHIGEDCSDDA</sequence>
<dbReference type="PANTHER" id="PTHR46082">
    <property type="entry name" value="ATP/GTP-BINDING PROTEIN-RELATED"/>
    <property type="match status" value="1"/>
</dbReference>
<comment type="caution">
    <text evidence="3">The sequence shown here is derived from an EMBL/GenBank/DDBJ whole genome shotgun (WGS) entry which is preliminary data.</text>
</comment>
<dbReference type="GO" id="GO:0003676">
    <property type="term" value="F:nucleic acid binding"/>
    <property type="evidence" value="ECO:0007669"/>
    <property type="project" value="InterPro"/>
</dbReference>
<protein>
    <recommendedName>
        <fullName evidence="2">CCHC-type domain-containing protein</fullName>
    </recommendedName>
</protein>
<dbReference type="InterPro" id="IPR036875">
    <property type="entry name" value="Znf_CCHC_sf"/>
</dbReference>
<keyword evidence="1" id="KW-0479">Metal-binding</keyword>
<proteinExistence type="predicted"/>
<evidence type="ECO:0000313" key="3">
    <source>
        <dbReference type="EMBL" id="OBS16120.1"/>
    </source>
</evidence>